<organism evidence="2">
    <name type="scientific">Spironucleus salmonicida</name>
    <dbReference type="NCBI Taxonomy" id="348837"/>
    <lineage>
        <taxon>Eukaryota</taxon>
        <taxon>Metamonada</taxon>
        <taxon>Diplomonadida</taxon>
        <taxon>Hexamitidae</taxon>
        <taxon>Hexamitinae</taxon>
        <taxon>Spironucleus</taxon>
    </lineage>
</organism>
<protein>
    <submittedName>
        <fullName evidence="2">Uncharacterized protein</fullName>
    </submittedName>
</protein>
<dbReference type="AlphaFoldDB" id="V6LS11"/>
<evidence type="ECO:0000256" key="1">
    <source>
        <dbReference type="SAM" id="MobiDB-lite"/>
    </source>
</evidence>
<feature type="region of interest" description="Disordered" evidence="1">
    <location>
        <begin position="39"/>
        <end position="69"/>
    </location>
</feature>
<feature type="region of interest" description="Disordered" evidence="1">
    <location>
        <begin position="151"/>
        <end position="177"/>
    </location>
</feature>
<feature type="compositionally biased region" description="Low complexity" evidence="1">
    <location>
        <begin position="90"/>
        <end position="117"/>
    </location>
</feature>
<proteinExistence type="predicted"/>
<name>V6LS11_9EUKA</name>
<dbReference type="EMBL" id="KI546050">
    <property type="protein sequence ID" value="EST47048.1"/>
    <property type="molecule type" value="Genomic_DNA"/>
</dbReference>
<accession>V6LS11</accession>
<sequence length="208" mass="21942">MSARCTSRNARSERGRQRPKSGLGGIACGWFPASAAAIARQRAPRPVKASSWRASTSARRASASSRAAVSSACGMRRHCTWRRSAGSALTAASKARTAPKAPTKASRSPQRSRSTAAAAQAACSCPTSCAPARPGRPEKQPIHQEEFAGIASAPGADWPKSDILSRQNQSEKPPNHQILPILQRTDGAKMQGLSFARLTLNLGENCAV</sequence>
<evidence type="ECO:0000313" key="2">
    <source>
        <dbReference type="EMBL" id="EST47048.1"/>
    </source>
</evidence>
<feature type="region of interest" description="Disordered" evidence="1">
    <location>
        <begin position="84"/>
        <end position="117"/>
    </location>
</feature>
<feature type="region of interest" description="Disordered" evidence="1">
    <location>
        <begin position="1"/>
        <end position="24"/>
    </location>
</feature>
<reference evidence="2" key="1">
    <citation type="journal article" date="2014" name="PLoS Genet.">
        <title>The Genome of Spironucleus salmonicida Highlights a Fish Pathogen Adapted to Fluctuating Environments.</title>
        <authorList>
            <person name="Xu F."/>
            <person name="Jerlstrom-Hultqvist J."/>
            <person name="Einarsson E."/>
            <person name="Astvaldsson A."/>
            <person name="Svard S.G."/>
            <person name="Andersson J.O."/>
        </authorList>
    </citation>
    <scope>NUCLEOTIDE SEQUENCE</scope>
</reference>
<gene>
    <name evidence="2" type="ORF">SS50377_12895</name>
</gene>